<accession>A0A6J7RJ21</accession>
<dbReference type="Pfam" id="PF00903">
    <property type="entry name" value="Glyoxalase"/>
    <property type="match status" value="1"/>
</dbReference>
<dbReference type="PROSITE" id="PS51819">
    <property type="entry name" value="VOC"/>
    <property type="match status" value="1"/>
</dbReference>
<dbReference type="SUPFAM" id="SSF54593">
    <property type="entry name" value="Glyoxalase/Bleomycin resistance protein/Dihydroxybiphenyl dioxygenase"/>
    <property type="match status" value="1"/>
</dbReference>
<organism evidence="4">
    <name type="scientific">freshwater metagenome</name>
    <dbReference type="NCBI Taxonomy" id="449393"/>
    <lineage>
        <taxon>unclassified sequences</taxon>
        <taxon>metagenomes</taxon>
        <taxon>ecological metagenomes</taxon>
    </lineage>
</organism>
<dbReference type="EMBL" id="CAFBLT010000001">
    <property type="protein sequence ID" value="CAB4875371.1"/>
    <property type="molecule type" value="Genomic_DNA"/>
</dbReference>
<sequence>MSISLEGLRTVIYPAPDLDRAKQWWTELVGVKPYFDQPFYVGFNVGGYELALLPDADPALGALVYWGVADVPQAVARAIASGSTEHTPVADVGDGIVTATVTTPFGSILGFIFNPNFSLA</sequence>
<feature type="domain" description="VOC" evidence="1">
    <location>
        <begin position="7"/>
        <end position="114"/>
    </location>
</feature>
<dbReference type="AlphaFoldDB" id="A0A6J7RJ21"/>
<protein>
    <submittedName>
        <fullName evidence="4">Unannotated protein</fullName>
    </submittedName>
</protein>
<evidence type="ECO:0000313" key="2">
    <source>
        <dbReference type="EMBL" id="CAB4830619.1"/>
    </source>
</evidence>
<evidence type="ECO:0000259" key="1">
    <source>
        <dbReference type="PROSITE" id="PS51819"/>
    </source>
</evidence>
<dbReference type="InterPro" id="IPR029068">
    <property type="entry name" value="Glyas_Bleomycin-R_OHBP_Dase"/>
</dbReference>
<dbReference type="EMBL" id="CAFBPM010000016">
    <property type="protein sequence ID" value="CAB5028777.1"/>
    <property type="molecule type" value="Genomic_DNA"/>
</dbReference>
<reference evidence="4" key="1">
    <citation type="submission" date="2020-05" db="EMBL/GenBank/DDBJ databases">
        <authorList>
            <person name="Chiriac C."/>
            <person name="Salcher M."/>
            <person name="Ghai R."/>
            <person name="Kavagutti S V."/>
        </authorList>
    </citation>
    <scope>NUCLEOTIDE SEQUENCE</scope>
</reference>
<dbReference type="InterPro" id="IPR037523">
    <property type="entry name" value="VOC_core"/>
</dbReference>
<name>A0A6J7RJ21_9ZZZZ</name>
<proteinExistence type="predicted"/>
<gene>
    <name evidence="2" type="ORF">UFOPK3164_01135</name>
    <name evidence="3" type="ORF">UFOPK3427_01092</name>
    <name evidence="4" type="ORF">UFOPK4112_01430</name>
</gene>
<dbReference type="InterPro" id="IPR004360">
    <property type="entry name" value="Glyas_Fos-R_dOase_dom"/>
</dbReference>
<dbReference type="Gene3D" id="3.10.180.10">
    <property type="entry name" value="2,3-Dihydroxybiphenyl 1,2-Dioxygenase, domain 1"/>
    <property type="match status" value="1"/>
</dbReference>
<evidence type="ECO:0000313" key="4">
    <source>
        <dbReference type="EMBL" id="CAB5028777.1"/>
    </source>
</evidence>
<dbReference type="EMBL" id="CAFABE010000053">
    <property type="protein sequence ID" value="CAB4830619.1"/>
    <property type="molecule type" value="Genomic_DNA"/>
</dbReference>
<evidence type="ECO:0000313" key="3">
    <source>
        <dbReference type="EMBL" id="CAB4875371.1"/>
    </source>
</evidence>